<evidence type="ECO:0000313" key="4">
    <source>
        <dbReference type="WBParaSite" id="PTRK_0001761700.1"/>
    </source>
</evidence>
<dbReference type="SMART" id="SM00312">
    <property type="entry name" value="PX"/>
    <property type="match status" value="1"/>
</dbReference>
<accession>A0A0N5A6J3</accession>
<reference evidence="4" key="1">
    <citation type="submission" date="2017-02" db="UniProtKB">
        <authorList>
            <consortium name="WormBaseParasite"/>
        </authorList>
    </citation>
    <scope>IDENTIFICATION</scope>
</reference>
<dbReference type="Gene3D" id="3.30.1520.10">
    <property type="entry name" value="Phox-like domain"/>
    <property type="match status" value="1"/>
</dbReference>
<organism evidence="3 4">
    <name type="scientific">Parastrongyloides trichosuri</name>
    <name type="common">Possum-specific nematode worm</name>
    <dbReference type="NCBI Taxonomy" id="131310"/>
    <lineage>
        <taxon>Eukaryota</taxon>
        <taxon>Metazoa</taxon>
        <taxon>Ecdysozoa</taxon>
        <taxon>Nematoda</taxon>
        <taxon>Chromadorea</taxon>
        <taxon>Rhabditida</taxon>
        <taxon>Tylenchina</taxon>
        <taxon>Panagrolaimomorpha</taxon>
        <taxon>Strongyloidoidea</taxon>
        <taxon>Strongyloididae</taxon>
        <taxon>Parastrongyloides</taxon>
    </lineage>
</organism>
<name>A0A0N5A6J3_PARTI</name>
<evidence type="ECO:0000313" key="3">
    <source>
        <dbReference type="Proteomes" id="UP000038045"/>
    </source>
</evidence>
<sequence>MLNEGYIASSNENIYISEEAPDIFCEKTILVETVPMNKNFYRLVDDDHDVSGRINISIKSYEKRGTVVNAYIVYCIETITNNVNGYEDKTYKTYRRFSDFLLLKEKLQEKYHKYGLIIPNTPRKSISVVAKTKIYSSNESKIIDEAERRLCKLERFIQRIVRHSKLIIDSDVIEFLTVDNEFNKVNFTSVISSRNVLKVLKTISGKVSVQKIDNDVWFDRCQVHLEEVENIFFHFQLVTEYLIYSRRKMAKTLLEYADKLKLLGSCEDEALLSKFLYKLSDAKKMLSDIEFYRSCKENELFLELILEHFDLLEAVRETLDKRTQIFYELKVAEKNLLTKIELKAKYEYEGRGVKATLVGNEINEQKKYVKRLEYKFNKISINIQKEYNCFVNQRMFDFKKAAITYLEVLENSYQQQLFIWEQLALEIYSF</sequence>
<dbReference type="GO" id="GO:0034498">
    <property type="term" value="P:early endosome to Golgi transport"/>
    <property type="evidence" value="ECO:0007669"/>
    <property type="project" value="TreeGrafter"/>
</dbReference>
<dbReference type="SUPFAM" id="SSF64268">
    <property type="entry name" value="PX domain"/>
    <property type="match status" value="1"/>
</dbReference>
<dbReference type="STRING" id="131310.A0A0N5A6J3"/>
<dbReference type="WBParaSite" id="PTRK_0001761700.1">
    <property type="protein sequence ID" value="PTRK_0001761700.1"/>
    <property type="gene ID" value="PTRK_0001761700"/>
</dbReference>
<dbReference type="Pfam" id="PF09325">
    <property type="entry name" value="Vps5"/>
    <property type="match status" value="1"/>
</dbReference>
<dbReference type="Gene3D" id="1.20.1270.60">
    <property type="entry name" value="Arfaptin homology (AH) domain/BAR domain"/>
    <property type="match status" value="1"/>
</dbReference>
<feature type="domain" description="PX" evidence="2">
    <location>
        <begin position="52"/>
        <end position="183"/>
    </location>
</feature>
<dbReference type="GO" id="GO:0010008">
    <property type="term" value="C:endosome membrane"/>
    <property type="evidence" value="ECO:0007669"/>
    <property type="project" value="TreeGrafter"/>
</dbReference>
<dbReference type="InterPro" id="IPR036871">
    <property type="entry name" value="PX_dom_sf"/>
</dbReference>
<dbReference type="Pfam" id="PF00787">
    <property type="entry name" value="PX"/>
    <property type="match status" value="1"/>
</dbReference>
<evidence type="ECO:0000259" key="2">
    <source>
        <dbReference type="PROSITE" id="PS50195"/>
    </source>
</evidence>
<proteinExistence type="inferred from homology"/>
<dbReference type="InterPro" id="IPR027267">
    <property type="entry name" value="AH/BAR_dom_sf"/>
</dbReference>
<comment type="similarity">
    <text evidence="1">Belongs to the sorting nexin family.</text>
</comment>
<evidence type="ECO:0000256" key="1">
    <source>
        <dbReference type="ARBA" id="ARBA00010883"/>
    </source>
</evidence>
<dbReference type="PANTHER" id="PTHR10555:SF170">
    <property type="entry name" value="FI18122P1"/>
    <property type="match status" value="1"/>
</dbReference>
<dbReference type="GO" id="GO:0005829">
    <property type="term" value="C:cytosol"/>
    <property type="evidence" value="ECO:0007669"/>
    <property type="project" value="GOC"/>
</dbReference>
<protein>
    <submittedName>
        <fullName evidence="4">PX domain-containing protein</fullName>
    </submittedName>
</protein>
<dbReference type="AlphaFoldDB" id="A0A0N5A6J3"/>
<dbReference type="PROSITE" id="PS50195">
    <property type="entry name" value="PX"/>
    <property type="match status" value="1"/>
</dbReference>
<dbReference type="Proteomes" id="UP000038045">
    <property type="component" value="Unplaced"/>
</dbReference>
<keyword evidence="3" id="KW-1185">Reference proteome</keyword>
<dbReference type="InterPro" id="IPR015404">
    <property type="entry name" value="Vps5_C"/>
</dbReference>
<dbReference type="PANTHER" id="PTHR10555">
    <property type="entry name" value="SORTING NEXIN"/>
    <property type="match status" value="1"/>
</dbReference>
<dbReference type="GO" id="GO:0035091">
    <property type="term" value="F:phosphatidylinositol binding"/>
    <property type="evidence" value="ECO:0007669"/>
    <property type="project" value="InterPro"/>
</dbReference>
<dbReference type="InterPro" id="IPR001683">
    <property type="entry name" value="PX_dom"/>
</dbReference>